<dbReference type="Gene3D" id="2.60.120.620">
    <property type="entry name" value="q2cbj1_9rhob like domain"/>
    <property type="match status" value="1"/>
</dbReference>
<dbReference type="SUPFAM" id="SSF51197">
    <property type="entry name" value="Clavaminate synthase-like"/>
    <property type="match status" value="1"/>
</dbReference>
<dbReference type="AlphaFoldDB" id="A0A9X1IGT4"/>
<accession>A0A9X1IGT4</accession>
<name>A0A9X1IGT4_9PROT</name>
<dbReference type="EMBL" id="JAJAQI010000026">
    <property type="protein sequence ID" value="MCB4823428.1"/>
    <property type="molecule type" value="Genomic_DNA"/>
</dbReference>
<evidence type="ECO:0000313" key="1">
    <source>
        <dbReference type="EMBL" id="MCB4823428.1"/>
    </source>
</evidence>
<gene>
    <name evidence="1" type="ORF">LHA35_16985</name>
</gene>
<evidence type="ECO:0000313" key="2">
    <source>
        <dbReference type="Proteomes" id="UP001139311"/>
    </source>
</evidence>
<dbReference type="Proteomes" id="UP001139311">
    <property type="component" value="Unassembled WGS sequence"/>
</dbReference>
<protein>
    <submittedName>
        <fullName evidence="1">Uncharacterized protein</fullName>
    </submittedName>
</protein>
<reference evidence="1" key="1">
    <citation type="submission" date="2021-10" db="EMBL/GenBank/DDBJ databases">
        <title>Roseicella aerolatum sp. nov., isolated from aerosols of e-waste dismantling site.</title>
        <authorList>
            <person name="Qin T."/>
        </authorList>
    </citation>
    <scope>NUCLEOTIDE SEQUENCE</scope>
    <source>
        <strain evidence="1">GB24</strain>
    </source>
</reference>
<sequence length="319" mass="35358">MLLGQAATDREWGRGPRLVSRIPRLLHDVQSHPGWLPFFVFARFLPARRLVAAAMARRAALAVPAVGASKGLLEAPPVASAVAALRQDGICPDLRLSMPFVAAVRQYAHSRPCEGGLDWSTRFWPEEREEVERRTGQSLVVGHFRDSERHCREIGRLAAHPWLHAVASGYFGAPASVLDVRLWWSFPSSTRSRAALKLAGQDTFHFDLTDWKQLKFFFYLTDVGPDSGPHRFVRGSHARRPLLHQLSPFSSKTDAEILSAYGPEAIQTLTGPAGFGFGEDPFGFHTGALVREGRRLCLEVSFGITGMLRRRDYGGPTPP</sequence>
<proteinExistence type="predicted"/>
<keyword evidence="2" id="KW-1185">Reference proteome</keyword>
<dbReference type="RefSeq" id="WP_226610142.1">
    <property type="nucleotide sequence ID" value="NZ_JAJAQI010000026.1"/>
</dbReference>
<comment type="caution">
    <text evidence="1">The sequence shown here is derived from an EMBL/GenBank/DDBJ whole genome shotgun (WGS) entry which is preliminary data.</text>
</comment>
<organism evidence="1 2">
    <name type="scientific">Roseicella aerolata</name>
    <dbReference type="NCBI Taxonomy" id="2883479"/>
    <lineage>
        <taxon>Bacteria</taxon>
        <taxon>Pseudomonadati</taxon>
        <taxon>Pseudomonadota</taxon>
        <taxon>Alphaproteobacteria</taxon>
        <taxon>Acetobacterales</taxon>
        <taxon>Roseomonadaceae</taxon>
        <taxon>Roseicella</taxon>
    </lineage>
</organism>